<accession>A0A316CAH8</accession>
<dbReference type="InterPro" id="IPR032466">
    <property type="entry name" value="Metal_Hydrolase"/>
</dbReference>
<comment type="caution">
    <text evidence="1">The sequence shown here is derived from an EMBL/GenBank/DDBJ whole genome shotgun (WGS) entry which is preliminary data.</text>
</comment>
<evidence type="ECO:0000313" key="1">
    <source>
        <dbReference type="EMBL" id="PWJ86183.1"/>
    </source>
</evidence>
<dbReference type="PROSITE" id="PS51365">
    <property type="entry name" value="RENAL_DIPEPTIDASE_2"/>
    <property type="match status" value="1"/>
</dbReference>
<dbReference type="Proteomes" id="UP000245396">
    <property type="component" value="Unassembled WGS sequence"/>
</dbReference>
<organism evidence="1 2">
    <name type="scientific">Pseudaminobacter salicylatoxidans</name>
    <dbReference type="NCBI Taxonomy" id="93369"/>
    <lineage>
        <taxon>Bacteria</taxon>
        <taxon>Pseudomonadati</taxon>
        <taxon>Pseudomonadota</taxon>
        <taxon>Alphaproteobacteria</taxon>
        <taxon>Hyphomicrobiales</taxon>
        <taxon>Phyllobacteriaceae</taxon>
        <taxon>Pseudaminobacter</taxon>
    </lineage>
</organism>
<dbReference type="Pfam" id="PF01244">
    <property type="entry name" value="Peptidase_M19"/>
    <property type="match status" value="1"/>
</dbReference>
<dbReference type="SUPFAM" id="SSF51556">
    <property type="entry name" value="Metallo-dependent hydrolases"/>
    <property type="match status" value="1"/>
</dbReference>
<dbReference type="STRING" id="1192868.GCA_000304395_04361"/>
<reference evidence="1 2" key="1">
    <citation type="submission" date="2018-05" db="EMBL/GenBank/DDBJ databases">
        <title>Genomic Encyclopedia of Type Strains, Phase IV (KMG-IV): sequencing the most valuable type-strain genomes for metagenomic binning, comparative biology and taxonomic classification.</title>
        <authorList>
            <person name="Goeker M."/>
        </authorList>
    </citation>
    <scope>NUCLEOTIDE SEQUENCE [LARGE SCALE GENOMIC DNA]</scope>
    <source>
        <strain evidence="1 2">DSM 6986</strain>
    </source>
</reference>
<dbReference type="CDD" id="cd01301">
    <property type="entry name" value="rDP_like"/>
    <property type="match status" value="1"/>
</dbReference>
<dbReference type="InterPro" id="IPR008257">
    <property type="entry name" value="Pept_M19"/>
</dbReference>
<dbReference type="RefSeq" id="WP_109611214.1">
    <property type="nucleotide sequence ID" value="NZ_QGGG01000001.1"/>
</dbReference>
<sequence>MTTDSIIPVFDGHNDVLLRLHMSSQPDPEKRFIEGEKAGHIDLPRARKGGLAGGLCAIYVPSPSHELDANGDYPTPSHTDALNTTLAMASLLARIERKSGGALRICRTAGDIRAAMAAGAFASVLHIEGAEAVGPDLDELYVLHQAGLRTLGPVWSRPNIFAYGVPFRFPSSPDIGAGLTDSGKALIHACNELKIMIDLSHMNEQGFWDIAAISDAPLVASHSNAHALCPHSRNLTDKQLDAIRDTGGLVGLNFGVSFFREDGQKNPDTAVEGLVRHVDYIAERIGIEHVALGSDFDGTTIPAAMRHAGDLQILVEALRKAGYDDAALRKIGHENWIDVLERSWAS</sequence>
<keyword evidence="2" id="KW-1185">Reference proteome</keyword>
<dbReference type="GO" id="GO:0006508">
    <property type="term" value="P:proteolysis"/>
    <property type="evidence" value="ECO:0007669"/>
    <property type="project" value="InterPro"/>
</dbReference>
<proteinExistence type="predicted"/>
<evidence type="ECO:0000313" key="2">
    <source>
        <dbReference type="Proteomes" id="UP000245396"/>
    </source>
</evidence>
<name>A0A316CAH8_PSESE</name>
<dbReference type="Gene3D" id="3.20.20.140">
    <property type="entry name" value="Metal-dependent hydrolases"/>
    <property type="match status" value="1"/>
</dbReference>
<dbReference type="GO" id="GO:0070573">
    <property type="term" value="F:metallodipeptidase activity"/>
    <property type="evidence" value="ECO:0007669"/>
    <property type="project" value="InterPro"/>
</dbReference>
<dbReference type="PANTHER" id="PTHR10443:SF12">
    <property type="entry name" value="DIPEPTIDASE"/>
    <property type="match status" value="1"/>
</dbReference>
<dbReference type="EMBL" id="QGGG01000001">
    <property type="protein sequence ID" value="PWJ86183.1"/>
    <property type="molecule type" value="Genomic_DNA"/>
</dbReference>
<dbReference type="AlphaFoldDB" id="A0A316CAH8"/>
<dbReference type="OrthoDB" id="9804920at2"/>
<dbReference type="PANTHER" id="PTHR10443">
    <property type="entry name" value="MICROSOMAL DIPEPTIDASE"/>
    <property type="match status" value="1"/>
</dbReference>
<gene>
    <name evidence="1" type="ORF">C7441_10162</name>
</gene>
<protein>
    <submittedName>
        <fullName evidence="1">Dipeptidase AC</fullName>
    </submittedName>
</protein>